<organism evidence="1 2">
    <name type="scientific">Sphagnum magellanicum</name>
    <dbReference type="NCBI Taxonomy" id="128215"/>
    <lineage>
        <taxon>Eukaryota</taxon>
        <taxon>Viridiplantae</taxon>
        <taxon>Streptophyta</taxon>
        <taxon>Embryophyta</taxon>
        <taxon>Bryophyta</taxon>
        <taxon>Sphagnophytina</taxon>
        <taxon>Sphagnopsida</taxon>
        <taxon>Sphagnales</taxon>
        <taxon>Sphagnaceae</taxon>
        <taxon>Sphagnum</taxon>
    </lineage>
</organism>
<accession>A0ACB8HMQ6</accession>
<proteinExistence type="predicted"/>
<gene>
    <name evidence="1" type="ORF">CY35_07G081000</name>
</gene>
<evidence type="ECO:0000313" key="2">
    <source>
        <dbReference type="Proteomes" id="UP000828922"/>
    </source>
</evidence>
<dbReference type="EMBL" id="CM038913">
    <property type="protein sequence ID" value="KAH9557347.1"/>
    <property type="molecule type" value="Genomic_DNA"/>
</dbReference>
<comment type="caution">
    <text evidence="1">The sequence shown here is derived from an EMBL/GenBank/DDBJ whole genome shotgun (WGS) entry which is preliminary data.</text>
</comment>
<reference evidence="2" key="1">
    <citation type="journal article" date="2022" name="New Phytol.">
        <title>Phylogenomic structure and speciation in an emerging model: the Sphagnum magellanicum complex (Bryophyta).</title>
        <authorList>
            <person name="Shaw A.J."/>
            <person name="Piatkowski B."/>
            <person name="Duffy A.M."/>
            <person name="Aguero B."/>
            <person name="Imwattana K."/>
            <person name="Nieto-Lugilde M."/>
            <person name="Healey A."/>
            <person name="Weston D.J."/>
            <person name="Patel M.N."/>
            <person name="Schmutz J."/>
            <person name="Grimwood J."/>
            <person name="Yavitt J.B."/>
            <person name="Hassel K."/>
            <person name="Stenoien H.K."/>
            <person name="Flatberg K.I."/>
            <person name="Bickford C.P."/>
            <person name="Hicks K.A."/>
        </authorList>
    </citation>
    <scope>NUCLEOTIDE SEQUENCE [LARGE SCALE GENOMIC DNA]</scope>
</reference>
<name>A0ACB8HMQ6_9BRYO</name>
<evidence type="ECO:0000313" key="1">
    <source>
        <dbReference type="EMBL" id="KAH9557347.1"/>
    </source>
</evidence>
<dbReference type="Proteomes" id="UP000828922">
    <property type="component" value="Linkage Group LG07"/>
</dbReference>
<sequence>MGEEEAAASYGYGQQHSGVFVDLEAPATTHQSNKEDSAAAGGVVSNISSVERSSEEESDDQITPSASSCDHKHYSHRSPWLRAMVLGANDGLISIASLMLGVGAVNNDVKSMIVSGLAGLVAGACSMAIGEFVSVFSQRDSELADVEKERQEHMKGPEAQARELEELTQIYVGRGLSYSLAKQVAEELTKGDVLRAHARDELGIDMDELSNPMQAAVASAVAFSLGAAIPLLAGSFITNKNYRLISIVATSSLALSSFGALGAKLGGAGMAKAALRVLIGGWIAMLITYGVLRLCSLIGV</sequence>
<protein>
    <submittedName>
        <fullName evidence="1">Uncharacterized protein</fullName>
    </submittedName>
</protein>
<keyword evidence="2" id="KW-1185">Reference proteome</keyword>